<reference evidence="1 2" key="2">
    <citation type="submission" date="2017-12" db="EMBL/GenBank/DDBJ databases">
        <title>Genome sequence of Rhizobium sullae HCNT1 isolated from Sulla coronaria nodules and featuring peculiar denitrification phenotypes.</title>
        <authorList>
            <person name="De Diego-Diaz B."/>
            <person name="Treu L."/>
            <person name="Campanaro S."/>
            <person name="Da Silva Duarte V."/>
            <person name="Basaglia M."/>
            <person name="Favaro L."/>
            <person name="Casella S."/>
            <person name="Squartini A."/>
        </authorList>
    </citation>
    <scope>NUCLEOTIDE SEQUENCE [LARGE SCALE GENOMIC DNA]</scope>
    <source>
        <strain evidence="1 2">HCNT1</strain>
    </source>
</reference>
<name>A0A2N0DGL1_RHISU</name>
<proteinExistence type="predicted"/>
<evidence type="ECO:0000313" key="2">
    <source>
        <dbReference type="Proteomes" id="UP000232164"/>
    </source>
</evidence>
<dbReference type="EMBL" id="PIQN01000003">
    <property type="protein sequence ID" value="PKA45232.1"/>
    <property type="molecule type" value="Genomic_DNA"/>
</dbReference>
<dbReference type="AlphaFoldDB" id="A0A2N0DGL1"/>
<dbReference type="Proteomes" id="UP000232164">
    <property type="component" value="Unassembled WGS sequence"/>
</dbReference>
<accession>A0A2N0DGL1</accession>
<reference evidence="1 2" key="1">
    <citation type="submission" date="2017-11" db="EMBL/GenBank/DDBJ databases">
        <authorList>
            <person name="Han C.G."/>
        </authorList>
    </citation>
    <scope>NUCLEOTIDE SEQUENCE [LARGE SCALE GENOMIC DNA]</scope>
    <source>
        <strain evidence="1 2">HCNT1</strain>
    </source>
</reference>
<evidence type="ECO:0000313" key="1">
    <source>
        <dbReference type="EMBL" id="PKA45232.1"/>
    </source>
</evidence>
<protein>
    <submittedName>
        <fullName evidence="1">Uncharacterized protein</fullName>
    </submittedName>
</protein>
<sequence>MYIVHRPLWLQSRRRSLHLSFRTPHAARRTPHEAHEGEISVLSGSAASLSTRDCAARRIGRVASSSSPTCASTEAWSQ</sequence>
<gene>
    <name evidence="1" type="ORF">CWR43_05475</name>
</gene>
<comment type="caution">
    <text evidence="1">The sequence shown here is derived from an EMBL/GenBank/DDBJ whole genome shotgun (WGS) entry which is preliminary data.</text>
</comment>
<organism evidence="1 2">
    <name type="scientific">Rhizobium sullae</name>
    <name type="common">Rhizobium hedysari</name>
    <dbReference type="NCBI Taxonomy" id="50338"/>
    <lineage>
        <taxon>Bacteria</taxon>
        <taxon>Pseudomonadati</taxon>
        <taxon>Pseudomonadota</taxon>
        <taxon>Alphaproteobacteria</taxon>
        <taxon>Hyphomicrobiales</taxon>
        <taxon>Rhizobiaceae</taxon>
        <taxon>Rhizobium/Agrobacterium group</taxon>
        <taxon>Rhizobium</taxon>
    </lineage>
</organism>